<evidence type="ECO:0000313" key="7">
    <source>
        <dbReference type="Proteomes" id="UP000037460"/>
    </source>
</evidence>
<comment type="caution">
    <text evidence="6">The sequence shown here is derived from an EMBL/GenBank/DDBJ whole genome shotgun (WGS) entry which is preliminary data.</text>
</comment>
<dbReference type="PROSITE" id="PS50297">
    <property type="entry name" value="ANK_REP_REGION"/>
    <property type="match status" value="1"/>
</dbReference>
<keyword evidence="4" id="KW-0175">Coiled coil</keyword>
<evidence type="ECO:0000256" key="1">
    <source>
        <dbReference type="ARBA" id="ARBA00022737"/>
    </source>
</evidence>
<evidence type="ECO:0000256" key="2">
    <source>
        <dbReference type="ARBA" id="ARBA00023043"/>
    </source>
</evidence>
<dbReference type="PROSITE" id="PS50088">
    <property type="entry name" value="ANK_REPEAT"/>
    <property type="match status" value="2"/>
</dbReference>
<dbReference type="Gene3D" id="1.25.40.20">
    <property type="entry name" value="Ankyrin repeat-containing domain"/>
    <property type="match status" value="1"/>
</dbReference>
<keyword evidence="2 3" id="KW-0040">ANK repeat</keyword>
<dbReference type="SUPFAM" id="SSF48403">
    <property type="entry name" value="Ankyrin repeat"/>
    <property type="match status" value="1"/>
</dbReference>
<reference evidence="7" key="1">
    <citation type="journal article" date="2015" name="PLoS Genet.">
        <title>Genome Sequence and Transcriptome Analyses of Chrysochromulina tobin: Metabolic Tools for Enhanced Algal Fitness in the Prominent Order Prymnesiales (Haptophyceae).</title>
        <authorList>
            <person name="Hovde B.T."/>
            <person name="Deodato C.R."/>
            <person name="Hunsperger H.M."/>
            <person name="Ryken S.A."/>
            <person name="Yost W."/>
            <person name="Jha R.K."/>
            <person name="Patterson J."/>
            <person name="Monnat R.J. Jr."/>
            <person name="Barlow S.B."/>
            <person name="Starkenburg S.R."/>
            <person name="Cattolico R.A."/>
        </authorList>
    </citation>
    <scope>NUCLEOTIDE SEQUENCE</scope>
    <source>
        <strain evidence="7">CCMP291</strain>
    </source>
</reference>
<dbReference type="InterPro" id="IPR036770">
    <property type="entry name" value="Ankyrin_rpt-contain_sf"/>
</dbReference>
<dbReference type="OrthoDB" id="341259at2759"/>
<sequence>MLIQRGPKGAHDWTDENMVAPLHMAASYGHMACAEIICNAGAALDRPNCWGSTALINAAHNAHSGVVKLLILNGASVALRDKDGTALDNALLRMTKAVMRIDAATDKDHPNKKVLESTKDALNKLARNASRGPPFFTALTAAIAPLKPMLVAAIAAAAAEDDTAPPQVKPPDKSEANGKGGKAGKKEDAPEAPEPGRVAAYKGCLNFIQIIEMLRDPGAVRKAETLATGIDLFSKGKESTEAAQLDGLTQRVGRIRSALALDGRLSLPDAIQAANRAMGLETEGSLPEQVAAVEAVEHEDEVLSALTQRALSAERRLAEESALRAEAEQRAELAKAASRSIEAAYDVLSDALAEREKRVAELSGRAEAAEQKAEEARRKAELAEAGAKSIEAAYDVMAEALANAEKKIEKLRAEQLQLSRPAVAD</sequence>
<dbReference type="InterPro" id="IPR002110">
    <property type="entry name" value="Ankyrin_rpt"/>
</dbReference>
<name>A0A0M0JK15_9EUKA</name>
<proteinExistence type="predicted"/>
<keyword evidence="7" id="KW-1185">Reference proteome</keyword>
<dbReference type="Proteomes" id="UP000037460">
    <property type="component" value="Unassembled WGS sequence"/>
</dbReference>
<protein>
    <submittedName>
        <fullName evidence="6">Ankyrin repeat and sam domain-containing protein 4b</fullName>
    </submittedName>
</protein>
<dbReference type="EMBL" id="JWZX01002833">
    <property type="protein sequence ID" value="KOO26578.1"/>
    <property type="molecule type" value="Genomic_DNA"/>
</dbReference>
<keyword evidence="1" id="KW-0677">Repeat</keyword>
<evidence type="ECO:0000256" key="3">
    <source>
        <dbReference type="PROSITE-ProRule" id="PRU00023"/>
    </source>
</evidence>
<feature type="coiled-coil region" evidence="4">
    <location>
        <begin position="310"/>
        <end position="417"/>
    </location>
</feature>
<evidence type="ECO:0000256" key="5">
    <source>
        <dbReference type="SAM" id="MobiDB-lite"/>
    </source>
</evidence>
<dbReference type="Pfam" id="PF12796">
    <property type="entry name" value="Ank_2"/>
    <property type="match status" value="1"/>
</dbReference>
<feature type="repeat" description="ANK" evidence="3">
    <location>
        <begin position="17"/>
        <end position="49"/>
    </location>
</feature>
<evidence type="ECO:0000313" key="6">
    <source>
        <dbReference type="EMBL" id="KOO26578.1"/>
    </source>
</evidence>
<evidence type="ECO:0000256" key="4">
    <source>
        <dbReference type="SAM" id="Coils"/>
    </source>
</evidence>
<accession>A0A0M0JK15</accession>
<feature type="repeat" description="ANK" evidence="3">
    <location>
        <begin position="50"/>
        <end position="82"/>
    </location>
</feature>
<feature type="region of interest" description="Disordered" evidence="5">
    <location>
        <begin position="161"/>
        <end position="195"/>
    </location>
</feature>
<dbReference type="PANTHER" id="PTHR24171">
    <property type="entry name" value="ANKYRIN REPEAT DOMAIN-CONTAINING PROTEIN 39-RELATED"/>
    <property type="match status" value="1"/>
</dbReference>
<organism evidence="6 7">
    <name type="scientific">Chrysochromulina tobinii</name>
    <dbReference type="NCBI Taxonomy" id="1460289"/>
    <lineage>
        <taxon>Eukaryota</taxon>
        <taxon>Haptista</taxon>
        <taxon>Haptophyta</taxon>
        <taxon>Prymnesiophyceae</taxon>
        <taxon>Prymnesiales</taxon>
        <taxon>Chrysochromulinaceae</taxon>
        <taxon>Chrysochromulina</taxon>
    </lineage>
</organism>
<dbReference type="AlphaFoldDB" id="A0A0M0JK15"/>
<gene>
    <name evidence="6" type="ORF">Ctob_001212</name>
</gene>
<dbReference type="SMART" id="SM00248">
    <property type="entry name" value="ANK"/>
    <property type="match status" value="2"/>
</dbReference>